<dbReference type="GO" id="GO:0016301">
    <property type="term" value="F:kinase activity"/>
    <property type="evidence" value="ECO:0007669"/>
    <property type="project" value="UniProtKB-KW"/>
</dbReference>
<dbReference type="OrthoDB" id="9806477at2"/>
<evidence type="ECO:0000313" key="2">
    <source>
        <dbReference type="EMBL" id="RDU65792.1"/>
    </source>
</evidence>
<keyword evidence="3" id="KW-1185">Reference proteome</keyword>
<dbReference type="InterPro" id="IPR013655">
    <property type="entry name" value="PAS_fold_3"/>
</dbReference>
<accession>A0A3D8IKL5</accession>
<reference evidence="2 3" key="1">
    <citation type="submission" date="2018-04" db="EMBL/GenBank/DDBJ databases">
        <title>Novel Campyloabacter and Helicobacter Species and Strains.</title>
        <authorList>
            <person name="Mannion A.J."/>
            <person name="Shen Z."/>
            <person name="Fox J.G."/>
        </authorList>
    </citation>
    <scope>NUCLEOTIDE SEQUENCE [LARGE SCALE GENOMIC DNA]</scope>
    <source>
        <strain evidence="2 3">MIT 17-337</strain>
    </source>
</reference>
<dbReference type="RefSeq" id="WP_115543068.1">
    <property type="nucleotide sequence ID" value="NZ_NXLQ01000010.1"/>
</dbReference>
<sequence length="167" mass="19583">MHELILSNDILITSKTDLKGNILYCNQAFLQYAEYDENHVLFKPHNIIRHKDMPRSVFKLLWGHIAHGKEVFAFVKNLTKKGNFYWVFANFTSNYDRNNNIIGYYSVRRKPNPKAIHMISNLYNEILMIEQQQGVAKAKEVLLAKVADRGFEFNEFMLKLQKDGDVK</sequence>
<gene>
    <name evidence="2" type="ORF">CQA53_05730</name>
</gene>
<name>A0A3D8IKL5_9HELI</name>
<dbReference type="CDD" id="cd00130">
    <property type="entry name" value="PAS"/>
    <property type="match status" value="1"/>
</dbReference>
<dbReference type="AlphaFoldDB" id="A0A3D8IKL5"/>
<proteinExistence type="predicted"/>
<dbReference type="Gene3D" id="3.30.450.20">
    <property type="entry name" value="PAS domain"/>
    <property type="match status" value="1"/>
</dbReference>
<evidence type="ECO:0000259" key="1">
    <source>
        <dbReference type="Pfam" id="PF08447"/>
    </source>
</evidence>
<comment type="caution">
    <text evidence="2">The sequence shown here is derived from an EMBL/GenBank/DDBJ whole genome shotgun (WGS) entry which is preliminary data.</text>
</comment>
<dbReference type="InterPro" id="IPR000014">
    <property type="entry name" value="PAS"/>
</dbReference>
<feature type="domain" description="PAS fold-3" evidence="1">
    <location>
        <begin position="22"/>
        <end position="107"/>
    </location>
</feature>
<dbReference type="Pfam" id="PF08447">
    <property type="entry name" value="PAS_3"/>
    <property type="match status" value="1"/>
</dbReference>
<protein>
    <submittedName>
        <fullName evidence="2">Histidine kinase</fullName>
    </submittedName>
</protein>
<keyword evidence="2" id="KW-0808">Transferase</keyword>
<organism evidence="2 3">
    <name type="scientific">Helicobacter didelphidarum</name>
    <dbReference type="NCBI Taxonomy" id="2040648"/>
    <lineage>
        <taxon>Bacteria</taxon>
        <taxon>Pseudomonadati</taxon>
        <taxon>Campylobacterota</taxon>
        <taxon>Epsilonproteobacteria</taxon>
        <taxon>Campylobacterales</taxon>
        <taxon>Helicobacteraceae</taxon>
        <taxon>Helicobacter</taxon>
    </lineage>
</organism>
<dbReference type="SUPFAM" id="SSF55785">
    <property type="entry name" value="PYP-like sensor domain (PAS domain)"/>
    <property type="match status" value="1"/>
</dbReference>
<dbReference type="EMBL" id="NXLQ01000010">
    <property type="protein sequence ID" value="RDU65792.1"/>
    <property type="molecule type" value="Genomic_DNA"/>
</dbReference>
<evidence type="ECO:0000313" key="3">
    <source>
        <dbReference type="Proteomes" id="UP000256379"/>
    </source>
</evidence>
<dbReference type="Proteomes" id="UP000256379">
    <property type="component" value="Unassembled WGS sequence"/>
</dbReference>
<dbReference type="InterPro" id="IPR035965">
    <property type="entry name" value="PAS-like_dom_sf"/>
</dbReference>
<keyword evidence="2" id="KW-0418">Kinase</keyword>
<dbReference type="NCBIfam" id="TIGR00229">
    <property type="entry name" value="sensory_box"/>
    <property type="match status" value="1"/>
</dbReference>